<accession>A0A3S4HFS3</accession>
<reference evidence="1 2" key="1">
    <citation type="submission" date="2018-12" db="EMBL/GenBank/DDBJ databases">
        <authorList>
            <consortium name="Pathogen Informatics"/>
        </authorList>
    </citation>
    <scope>NUCLEOTIDE SEQUENCE [LARGE SCALE GENOMIC DNA]</scope>
    <source>
        <strain evidence="1 2">NCTC13635</strain>
    </source>
</reference>
<dbReference type="AlphaFoldDB" id="A0A3S4HFS3"/>
<evidence type="ECO:0000313" key="2">
    <source>
        <dbReference type="Proteomes" id="UP000282433"/>
    </source>
</evidence>
<sequence length="117" mass="13547">MLFGVQIQHELREGAVQTGQLPFHHHEARAGELNGGGKIQPPVHFTQRHMIAHLKIELTRRTPAANFNIVVFVATNRHIIMRNIRDRQRDIANFRQQRFQLGFCSIQLFAKLVNFQA</sequence>
<name>A0A3S4HFS3_KLEPN</name>
<organism evidence="1 2">
    <name type="scientific">Klebsiella pneumoniae</name>
    <dbReference type="NCBI Taxonomy" id="573"/>
    <lineage>
        <taxon>Bacteria</taxon>
        <taxon>Pseudomonadati</taxon>
        <taxon>Pseudomonadota</taxon>
        <taxon>Gammaproteobacteria</taxon>
        <taxon>Enterobacterales</taxon>
        <taxon>Enterobacteriaceae</taxon>
        <taxon>Klebsiella/Raoultella group</taxon>
        <taxon>Klebsiella</taxon>
        <taxon>Klebsiella pneumoniae complex</taxon>
    </lineage>
</organism>
<evidence type="ECO:0000313" key="1">
    <source>
        <dbReference type="EMBL" id="VEB07014.1"/>
    </source>
</evidence>
<proteinExistence type="predicted"/>
<dbReference type="Proteomes" id="UP000282433">
    <property type="component" value="Chromosome"/>
</dbReference>
<protein>
    <submittedName>
        <fullName evidence="1">Uncharacterized protein</fullName>
    </submittedName>
</protein>
<gene>
    <name evidence="1" type="ORF">NCTC13635_06455</name>
</gene>
<dbReference type="EMBL" id="LR134162">
    <property type="protein sequence ID" value="VEB07014.1"/>
    <property type="molecule type" value="Genomic_DNA"/>
</dbReference>